<evidence type="ECO:0000313" key="1">
    <source>
        <dbReference type="EMBL" id="MPC51131.1"/>
    </source>
</evidence>
<gene>
    <name evidence="1" type="ORF">E2C01_044971</name>
</gene>
<dbReference type="EMBL" id="VSRR010009970">
    <property type="protein sequence ID" value="MPC51131.1"/>
    <property type="molecule type" value="Genomic_DNA"/>
</dbReference>
<keyword evidence="2" id="KW-1185">Reference proteome</keyword>
<comment type="caution">
    <text evidence="1">The sequence shown here is derived from an EMBL/GenBank/DDBJ whole genome shotgun (WGS) entry which is preliminary data.</text>
</comment>
<protein>
    <submittedName>
        <fullName evidence="1">Uncharacterized protein</fullName>
    </submittedName>
</protein>
<sequence>MSDFCVVERSGIQIVAHRLAPLHVNFSIVSMRASPVRTSLPQRRQAHTHMHPGTHQLKIRYVQFSAHWLERIPYSVRGFLRGCDAVSSV</sequence>
<organism evidence="1 2">
    <name type="scientific">Portunus trituberculatus</name>
    <name type="common">Swimming crab</name>
    <name type="synonym">Neptunus trituberculatus</name>
    <dbReference type="NCBI Taxonomy" id="210409"/>
    <lineage>
        <taxon>Eukaryota</taxon>
        <taxon>Metazoa</taxon>
        <taxon>Ecdysozoa</taxon>
        <taxon>Arthropoda</taxon>
        <taxon>Crustacea</taxon>
        <taxon>Multicrustacea</taxon>
        <taxon>Malacostraca</taxon>
        <taxon>Eumalacostraca</taxon>
        <taxon>Eucarida</taxon>
        <taxon>Decapoda</taxon>
        <taxon>Pleocyemata</taxon>
        <taxon>Brachyura</taxon>
        <taxon>Eubrachyura</taxon>
        <taxon>Portunoidea</taxon>
        <taxon>Portunidae</taxon>
        <taxon>Portuninae</taxon>
        <taxon>Portunus</taxon>
    </lineage>
</organism>
<name>A0A5B7FUH0_PORTR</name>
<dbReference type="Proteomes" id="UP000324222">
    <property type="component" value="Unassembled WGS sequence"/>
</dbReference>
<reference evidence="1 2" key="1">
    <citation type="submission" date="2019-05" db="EMBL/GenBank/DDBJ databases">
        <title>Another draft genome of Portunus trituberculatus and its Hox gene families provides insights of decapod evolution.</title>
        <authorList>
            <person name="Jeong J.-H."/>
            <person name="Song I."/>
            <person name="Kim S."/>
            <person name="Choi T."/>
            <person name="Kim D."/>
            <person name="Ryu S."/>
            <person name="Kim W."/>
        </authorList>
    </citation>
    <scope>NUCLEOTIDE SEQUENCE [LARGE SCALE GENOMIC DNA]</scope>
    <source>
        <tissue evidence="1">Muscle</tissue>
    </source>
</reference>
<proteinExistence type="predicted"/>
<accession>A0A5B7FUH0</accession>
<evidence type="ECO:0000313" key="2">
    <source>
        <dbReference type="Proteomes" id="UP000324222"/>
    </source>
</evidence>
<dbReference type="AlphaFoldDB" id="A0A5B7FUH0"/>